<protein>
    <submittedName>
        <fullName evidence="5">Phosphate butyryltransferase</fullName>
    </submittedName>
</protein>
<dbReference type="Pfam" id="PF01515">
    <property type="entry name" value="PTA_PTB"/>
    <property type="match status" value="1"/>
</dbReference>
<comment type="caution">
    <text evidence="5">The sequence shown here is derived from an EMBL/GenBank/DDBJ whole genome shotgun (WGS) entry which is preliminary data.</text>
</comment>
<dbReference type="PANTHER" id="PTHR43356">
    <property type="entry name" value="PHOSPHATE ACETYLTRANSFERASE"/>
    <property type="match status" value="1"/>
</dbReference>
<dbReference type="EMBL" id="LIIK01000042">
    <property type="protein sequence ID" value="KQM08371.1"/>
    <property type="molecule type" value="Genomic_DNA"/>
</dbReference>
<dbReference type="Gene3D" id="3.40.718.10">
    <property type="entry name" value="Isopropylmalate Dehydrogenase"/>
    <property type="match status" value="1"/>
</dbReference>
<dbReference type="AlphaFoldDB" id="A0A0Q4AWX1"/>
<evidence type="ECO:0000256" key="1">
    <source>
        <dbReference type="ARBA" id="ARBA00005656"/>
    </source>
</evidence>
<dbReference type="PIRSF" id="PIRSF000428">
    <property type="entry name" value="P_Ac_trans"/>
    <property type="match status" value="1"/>
</dbReference>
<keyword evidence="2" id="KW-0808">Transferase</keyword>
<dbReference type="GO" id="GO:0016746">
    <property type="term" value="F:acyltransferase activity"/>
    <property type="evidence" value="ECO:0007669"/>
    <property type="project" value="UniProtKB-KW"/>
</dbReference>
<accession>A0A0Q4AWX1</accession>
<dbReference type="InterPro" id="IPR002505">
    <property type="entry name" value="PTA_PTB"/>
</dbReference>
<sequence length="301" mass="31959">MAIQKLDDLFEVLRSKPRKRLVAAYANDAHTIEAVAAAVQAGIVEATLVGDRDTILKVCQEQKVDASQFEIVQESVDTKAVATAISLINEGRGDILMKGLVTTDRYMRGILNKEKGLLPPKAVLSHVTVMQIPTYHKLLVVGDVAIIPAPDFNQKVAITNYLITIAKTLGIETPKVALLAATEQVSTGMPACVEAAVLSKMGDRGQIQGALLEGPLALDVAVNAEAAKIKKLTSQVAGDADCLLFPNIESGNVFFKTCTKFAKAELGAMVMGAKVPCILTSRGDSVKSKMYSIALAANAAR</sequence>
<keyword evidence="3" id="KW-0012">Acyltransferase</keyword>
<reference evidence="5" key="1">
    <citation type="submission" date="2015-08" db="EMBL/GenBank/DDBJ databases">
        <title>Candidatus Bacteriodes Periocalifornicus.</title>
        <authorList>
            <person name="McLean J.S."/>
            <person name="Kelley S."/>
        </authorList>
    </citation>
    <scope>NUCLEOTIDE SEQUENCE [LARGE SCALE GENOMIC DNA]</scope>
    <source>
        <strain evidence="5">12B</strain>
    </source>
</reference>
<evidence type="ECO:0000259" key="4">
    <source>
        <dbReference type="Pfam" id="PF01515"/>
    </source>
</evidence>
<dbReference type="STRING" id="1702214.AL399_07690"/>
<gene>
    <name evidence="5" type="ORF">AL399_07690</name>
</gene>
<proteinExistence type="inferred from homology"/>
<dbReference type="Proteomes" id="UP000054172">
    <property type="component" value="Unassembled WGS sequence"/>
</dbReference>
<evidence type="ECO:0000256" key="2">
    <source>
        <dbReference type="ARBA" id="ARBA00022679"/>
    </source>
</evidence>
<keyword evidence="6" id="KW-1185">Reference proteome</keyword>
<name>A0A0Q4AWX1_9BACT</name>
<dbReference type="PATRIC" id="fig|1702214.3.peg.1328"/>
<evidence type="ECO:0000313" key="6">
    <source>
        <dbReference type="Proteomes" id="UP000054172"/>
    </source>
</evidence>
<feature type="domain" description="Phosphate acetyl/butaryl transferase" evidence="4">
    <location>
        <begin position="57"/>
        <end position="297"/>
    </location>
</feature>
<dbReference type="SUPFAM" id="SSF53659">
    <property type="entry name" value="Isocitrate/Isopropylmalate dehydrogenase-like"/>
    <property type="match status" value="1"/>
</dbReference>
<dbReference type="InterPro" id="IPR050500">
    <property type="entry name" value="Phos_Acetyltrans/Butyryltrans"/>
</dbReference>
<dbReference type="PANTHER" id="PTHR43356:SF2">
    <property type="entry name" value="PHOSPHATE ACETYLTRANSFERASE"/>
    <property type="match status" value="1"/>
</dbReference>
<evidence type="ECO:0000313" key="5">
    <source>
        <dbReference type="EMBL" id="KQM08371.1"/>
    </source>
</evidence>
<organism evidence="5 6">
    <name type="scientific">Candidatus [Bacteroides] periocalifornicus</name>
    <dbReference type="NCBI Taxonomy" id="1702214"/>
    <lineage>
        <taxon>Bacteria</taxon>
        <taxon>Pseudomonadati</taxon>
        <taxon>Bacteroidota</taxon>
    </lineage>
</organism>
<dbReference type="InterPro" id="IPR012147">
    <property type="entry name" value="P_Ac_Bu_trans"/>
</dbReference>
<dbReference type="NCBIfam" id="NF006045">
    <property type="entry name" value="PRK08190.1"/>
    <property type="match status" value="1"/>
</dbReference>
<evidence type="ECO:0000256" key="3">
    <source>
        <dbReference type="ARBA" id="ARBA00023315"/>
    </source>
</evidence>
<comment type="similarity">
    <text evidence="1">Belongs to the phosphate acetyltransferase and butyryltransferase family.</text>
</comment>